<dbReference type="AlphaFoldDB" id="A0A3N1G8W7"/>
<evidence type="ECO:0000256" key="1">
    <source>
        <dbReference type="ARBA" id="ARBA00023015"/>
    </source>
</evidence>
<dbReference type="InterPro" id="IPR036388">
    <property type="entry name" value="WH-like_DNA-bd_sf"/>
</dbReference>
<dbReference type="SUPFAM" id="SSF46894">
    <property type="entry name" value="C-terminal effector domain of the bipartite response regulators"/>
    <property type="match status" value="1"/>
</dbReference>
<dbReference type="InParanoid" id="A0A3N1G8W7"/>
<dbReference type="PANTHER" id="PTHR44688">
    <property type="entry name" value="DNA-BINDING TRANSCRIPTIONAL ACTIVATOR DEVR_DOSR"/>
    <property type="match status" value="1"/>
</dbReference>
<reference evidence="5 6" key="1">
    <citation type="journal article" date="2015" name="Stand. Genomic Sci.">
        <title>Genomic Encyclopedia of Bacterial and Archaeal Type Strains, Phase III: the genomes of soil and plant-associated and newly described type strains.</title>
        <authorList>
            <person name="Whitman W.B."/>
            <person name="Woyke T."/>
            <person name="Klenk H.P."/>
            <person name="Zhou Y."/>
            <person name="Lilburn T.G."/>
            <person name="Beck B.J."/>
            <person name="De Vos P."/>
            <person name="Vandamme P."/>
            <person name="Eisen J.A."/>
            <person name="Garrity G."/>
            <person name="Hugenholtz P."/>
            <person name="Kyrpides N.C."/>
        </authorList>
    </citation>
    <scope>NUCLEOTIDE SEQUENCE [LARGE SCALE GENOMIC DNA]</scope>
    <source>
        <strain evidence="5 6">CECT 7306</strain>
    </source>
</reference>
<comment type="caution">
    <text evidence="5">The sequence shown here is derived from an EMBL/GenBank/DDBJ whole genome shotgun (WGS) entry which is preliminary data.</text>
</comment>
<dbReference type="PANTHER" id="PTHR44688:SF16">
    <property type="entry name" value="DNA-BINDING TRANSCRIPTIONAL ACTIVATOR DEVR_DOSR"/>
    <property type="match status" value="1"/>
</dbReference>
<gene>
    <name evidence="5" type="ORF">EDC03_3322</name>
</gene>
<keyword evidence="2" id="KW-0238">DNA-binding</keyword>
<evidence type="ECO:0000256" key="3">
    <source>
        <dbReference type="ARBA" id="ARBA00023163"/>
    </source>
</evidence>
<accession>A0A3N1G8W7</accession>
<name>A0A3N1G8W7_9ACTN</name>
<keyword evidence="3" id="KW-0804">Transcription</keyword>
<dbReference type="CDD" id="cd06170">
    <property type="entry name" value="LuxR_C_like"/>
    <property type="match status" value="1"/>
</dbReference>
<dbReference type="InterPro" id="IPR016032">
    <property type="entry name" value="Sig_transdc_resp-reg_C-effctor"/>
</dbReference>
<keyword evidence="1" id="KW-0805">Transcription regulation</keyword>
<evidence type="ECO:0000313" key="6">
    <source>
        <dbReference type="Proteomes" id="UP000276232"/>
    </source>
</evidence>
<keyword evidence="6" id="KW-1185">Reference proteome</keyword>
<dbReference type="GO" id="GO:0006355">
    <property type="term" value="P:regulation of DNA-templated transcription"/>
    <property type="evidence" value="ECO:0007669"/>
    <property type="project" value="InterPro"/>
</dbReference>
<dbReference type="PRINTS" id="PR00038">
    <property type="entry name" value="HTHLUXR"/>
</dbReference>
<dbReference type="EMBL" id="RJKN01000011">
    <property type="protein sequence ID" value="ROP26685.1"/>
    <property type="molecule type" value="Genomic_DNA"/>
</dbReference>
<proteinExistence type="predicted"/>
<dbReference type="RefSeq" id="WP_123381371.1">
    <property type="nucleotide sequence ID" value="NZ_RJKN01000011.1"/>
</dbReference>
<organism evidence="5 6">
    <name type="scientific">Pseudokineococcus lusitanus</name>
    <dbReference type="NCBI Taxonomy" id="763993"/>
    <lineage>
        <taxon>Bacteria</taxon>
        <taxon>Bacillati</taxon>
        <taxon>Actinomycetota</taxon>
        <taxon>Actinomycetes</taxon>
        <taxon>Kineosporiales</taxon>
        <taxon>Kineosporiaceae</taxon>
        <taxon>Pseudokineococcus</taxon>
    </lineage>
</organism>
<feature type="domain" description="HTH luxR-type" evidence="4">
    <location>
        <begin position="165"/>
        <end position="230"/>
    </location>
</feature>
<dbReference type="Pfam" id="PF00196">
    <property type="entry name" value="GerE"/>
    <property type="match status" value="1"/>
</dbReference>
<dbReference type="SMART" id="SM00421">
    <property type="entry name" value="HTH_LUXR"/>
    <property type="match status" value="1"/>
</dbReference>
<dbReference type="PROSITE" id="PS00622">
    <property type="entry name" value="HTH_LUXR_1"/>
    <property type="match status" value="1"/>
</dbReference>
<dbReference type="PROSITE" id="PS50043">
    <property type="entry name" value="HTH_LUXR_2"/>
    <property type="match status" value="1"/>
</dbReference>
<evidence type="ECO:0000313" key="5">
    <source>
        <dbReference type="EMBL" id="ROP26685.1"/>
    </source>
</evidence>
<dbReference type="InterPro" id="IPR000792">
    <property type="entry name" value="Tscrpt_reg_LuxR_C"/>
</dbReference>
<dbReference type="OrthoDB" id="9808843at2"/>
<dbReference type="GO" id="GO:0003677">
    <property type="term" value="F:DNA binding"/>
    <property type="evidence" value="ECO:0007669"/>
    <property type="project" value="UniProtKB-KW"/>
</dbReference>
<evidence type="ECO:0000256" key="2">
    <source>
        <dbReference type="ARBA" id="ARBA00023125"/>
    </source>
</evidence>
<dbReference type="Gene3D" id="1.10.10.10">
    <property type="entry name" value="Winged helix-like DNA-binding domain superfamily/Winged helix DNA-binding domain"/>
    <property type="match status" value="1"/>
</dbReference>
<protein>
    <submittedName>
        <fullName evidence="5">LuxR family two component transcriptional regulator</fullName>
    </submittedName>
</protein>
<evidence type="ECO:0000259" key="4">
    <source>
        <dbReference type="PROSITE" id="PS50043"/>
    </source>
</evidence>
<dbReference type="Proteomes" id="UP000276232">
    <property type="component" value="Unassembled WGS sequence"/>
</dbReference>
<sequence length="233" mass="23722">MSAPATVPPRGAAPTVLGPAVARIPSQSARTQRQAAADRGTALVALSSGSLRRAAVRVLRSVGAREVLAAPDAGAARSLATRRAGTVCLVQPSFGGGTGLGLVRDAAAGGWATTVVVDHRREGADAAAAADAALTAGARCYLVVDPADEDDADPRRTARPDAIAPTGAWDELSEREVQVISLVAEGRSNRDVGEVLGLSALTVKSHLARIARKLRTGDRAEMVAIAMRAGLVG</sequence>